<dbReference type="Proteomes" id="UP000005143">
    <property type="component" value="Unassembled WGS sequence"/>
</dbReference>
<reference evidence="1 2" key="1">
    <citation type="journal article" date="2013" name="Biodegradation">
        <title>Quantitative proteomic analysis of ibuprofen-degrading Patulibacter sp. strain I11.</title>
        <authorList>
            <person name="Almeida B."/>
            <person name="Kjeldal H."/>
            <person name="Lolas I."/>
            <person name="Knudsen A.D."/>
            <person name="Carvalho G."/>
            <person name="Nielsen K.L."/>
            <person name="Barreto Crespo M.T."/>
            <person name="Stensballe A."/>
            <person name="Nielsen J.L."/>
        </authorList>
    </citation>
    <scope>NUCLEOTIDE SEQUENCE [LARGE SCALE GENOMIC DNA]</scope>
    <source>
        <strain evidence="1 2">I11</strain>
    </source>
</reference>
<sequence>MIGVPADFTPGRAVTGGRELAWPARVRWPLGDRRARPGVSA</sequence>
<name>H0E0N3_9ACTN</name>
<evidence type="ECO:0000313" key="1">
    <source>
        <dbReference type="EMBL" id="EHN12767.1"/>
    </source>
</evidence>
<gene>
    <name evidence="1" type="ORF">PAI11_03410</name>
</gene>
<dbReference type="EMBL" id="AGUD01000011">
    <property type="protein sequence ID" value="EHN12767.1"/>
    <property type="molecule type" value="Genomic_DNA"/>
</dbReference>
<comment type="caution">
    <text evidence="1">The sequence shown here is derived from an EMBL/GenBank/DDBJ whole genome shotgun (WGS) entry which is preliminary data.</text>
</comment>
<dbReference type="AlphaFoldDB" id="H0E0N3"/>
<protein>
    <submittedName>
        <fullName evidence="1">Uncharacterized protein</fullName>
    </submittedName>
</protein>
<dbReference type="RefSeq" id="WP_007570191.1">
    <property type="nucleotide sequence ID" value="NZ_AGUD01000011.1"/>
</dbReference>
<proteinExistence type="predicted"/>
<evidence type="ECO:0000313" key="2">
    <source>
        <dbReference type="Proteomes" id="UP000005143"/>
    </source>
</evidence>
<keyword evidence="2" id="KW-1185">Reference proteome</keyword>
<organism evidence="1 2">
    <name type="scientific">Patulibacter medicamentivorans</name>
    <dbReference type="NCBI Taxonomy" id="1097667"/>
    <lineage>
        <taxon>Bacteria</taxon>
        <taxon>Bacillati</taxon>
        <taxon>Actinomycetota</taxon>
        <taxon>Thermoleophilia</taxon>
        <taxon>Solirubrobacterales</taxon>
        <taxon>Patulibacteraceae</taxon>
        <taxon>Patulibacter</taxon>
    </lineage>
</organism>
<accession>H0E0N3</accession>